<dbReference type="PANTHER" id="PTHR16052">
    <property type="entry name" value="TBCC DOMAIN-CONTAINING PROTEIN 1"/>
    <property type="match status" value="1"/>
</dbReference>
<dbReference type="Gene3D" id="2.160.20.70">
    <property type="match status" value="1"/>
</dbReference>
<dbReference type="PANTHER" id="PTHR16052:SF0">
    <property type="entry name" value="TBCC DOMAIN-CONTAINING PROTEIN 1"/>
    <property type="match status" value="1"/>
</dbReference>
<dbReference type="InterPro" id="IPR016098">
    <property type="entry name" value="CAP/MinC_C"/>
</dbReference>
<dbReference type="InterPro" id="IPR039589">
    <property type="entry name" value="TBCC1"/>
</dbReference>
<sequence>MGIKGVFGKSGDGRLNKCLSPFHRNNPSGLWVGLISVGLAYLIMKIHRSICPHLALVQARPARICDHTHFAHHPIRYSESILVETIVEFRVWGFRSNQQAQRLFKMGEKTSRLYFEFFQLLCCGIVAGNYTEVVDMNQFIIFLFLQVCAHCSTRQVLGDSWPQANSTRPHLQALHNRAAEEAQLMSFINAHTKDALLMLSHPGPGVSPSLLSPDGKIKPALGGSGSFSAAVPLDQFFIRMEAFDALGAIIGGGPSFATEAHPLSGLAPFWDTDPTQTPSEWMMQHLGPNTHRYPPLVQPLASGGGRLPAPLALLLRAAVASDAVPPHRSVPAFPRSGLARHPAQLPAIPPQAHIPRSAPIHSPSRFLTFPISRYAVMPGGQSQPCTPQALSQAGLLLHSAGTQNRTLTLRLVRCPHCWASSLWWCVGPWCGWGRPLIVCVAKKTALHTPTNQPSCRVVACSKANIYVLASIGSSGKGRLRVAGCSDCAVLSCENCTIFVGAVRTVLSLDHCQRCTVVAACGRVRVRSVLVPLPLRAVPGDFLTDVLGCASGLGDTSGLALDFSSSGPILMASLGSPSSNCTETVIHLLTPSGPVIFPSNKALQLAPYNSCFPGLTTCLASACLTPATCTAWNRAIVTESHTEKAKGPSAPADRIERPRGWADVPATEGDTEGQPYTIMPPERFHAFYVPFITPGDTTENPAPLPPEYAVAVQEKEATIDAMRRNIRDAHLEPDAERRLQVAIQRRFKARWRRSGDVAFVFTRFSVGGAAVQEWLVSSGNMRQINDLLHMAEKGAEGTGAVNNL</sequence>
<accession>A0ABQ8UVI7</accession>
<dbReference type="EMBL" id="JAPMOS010000004">
    <property type="protein sequence ID" value="KAJ4462121.1"/>
    <property type="molecule type" value="Genomic_DNA"/>
</dbReference>
<comment type="caution">
    <text evidence="2">The sequence shown here is derived from an EMBL/GenBank/DDBJ whole genome shotgun (WGS) entry which is preliminary data.</text>
</comment>
<proteinExistence type="predicted"/>
<name>A0ABQ8UVI7_9EUKA</name>
<feature type="domain" description="Tubulin binding cofactor C-like" evidence="1">
    <location>
        <begin position="481"/>
        <end position="527"/>
    </location>
</feature>
<protein>
    <submittedName>
        <fullName evidence="2">TBCC domain-containing protein 1</fullName>
    </submittedName>
</protein>
<keyword evidence="3" id="KW-1185">Reference proteome</keyword>
<evidence type="ECO:0000313" key="2">
    <source>
        <dbReference type="EMBL" id="KAJ4462121.1"/>
    </source>
</evidence>
<reference evidence="2" key="1">
    <citation type="journal article" date="2022" name="bioRxiv">
        <title>Genomics of Preaxostyla Flagellates Illuminates Evolutionary Transitions and the Path Towards Mitochondrial Loss.</title>
        <authorList>
            <person name="Novak L.V.F."/>
            <person name="Treitli S.C."/>
            <person name="Pyrih J."/>
            <person name="Halakuc P."/>
            <person name="Pipaliya S.V."/>
            <person name="Vacek V."/>
            <person name="Brzon O."/>
            <person name="Soukal P."/>
            <person name="Eme L."/>
            <person name="Dacks J.B."/>
            <person name="Karnkowska A."/>
            <person name="Elias M."/>
            <person name="Hampl V."/>
        </authorList>
    </citation>
    <scope>NUCLEOTIDE SEQUENCE</scope>
    <source>
        <strain evidence="2">RCP-MX</strain>
    </source>
</reference>
<evidence type="ECO:0000259" key="1">
    <source>
        <dbReference type="Pfam" id="PF07986"/>
    </source>
</evidence>
<dbReference type="InterPro" id="IPR012945">
    <property type="entry name" value="Tubulin-bd_cofactor_C_dom"/>
</dbReference>
<evidence type="ECO:0000313" key="3">
    <source>
        <dbReference type="Proteomes" id="UP001141327"/>
    </source>
</evidence>
<gene>
    <name evidence="2" type="ORF">PAPYR_1300</name>
</gene>
<organism evidence="2 3">
    <name type="scientific">Paratrimastix pyriformis</name>
    <dbReference type="NCBI Taxonomy" id="342808"/>
    <lineage>
        <taxon>Eukaryota</taxon>
        <taxon>Metamonada</taxon>
        <taxon>Preaxostyla</taxon>
        <taxon>Paratrimastigidae</taxon>
        <taxon>Paratrimastix</taxon>
    </lineage>
</organism>
<dbReference type="Pfam" id="PF07986">
    <property type="entry name" value="TBCC"/>
    <property type="match status" value="1"/>
</dbReference>
<dbReference type="Proteomes" id="UP001141327">
    <property type="component" value="Unassembled WGS sequence"/>
</dbReference>